<dbReference type="RefSeq" id="WP_128630260.1">
    <property type="nucleotide sequence ID" value="NZ_RRCN01000001.1"/>
</dbReference>
<feature type="domain" description="SsuA/THI5-like" evidence="5">
    <location>
        <begin position="71"/>
        <end position="280"/>
    </location>
</feature>
<dbReference type="Gene3D" id="3.40.190.10">
    <property type="entry name" value="Periplasmic binding protein-like II"/>
    <property type="match status" value="2"/>
</dbReference>
<protein>
    <submittedName>
        <fullName evidence="6">ABC transporter substrate-binding protein</fullName>
    </submittedName>
</protein>
<evidence type="ECO:0000256" key="3">
    <source>
        <dbReference type="ARBA" id="ARBA00022729"/>
    </source>
</evidence>
<sequence length="353" mass="37570">MTNVKLLSRKAWMLAALLITALIAGCGGGQAPPGTAAGTAPAAGVADGSNSENKGGTKEIVIAEPVHSTGYLPLYIAIRKGFFDGLNVKAITLSGGSAHTNAVLTDQAFGFIGGPEHNAFAKAKGAELRAIVNIVNRGNVYLVARSGLDPGDDIAAFMKGKTVAVSQYGGTPNSIIRYLAGEWGLELDKDLTLKEVDTGAIPAVLQQNQGDVAVVTEPMLTQGIKEGIWGEPFYNVPQELGPYAYSTINIKQDNIENDPETARKFVDGILKGLEFIRDNKAESMEIAKLEFPSMADELLAATIDRSYEDEMWEYTGQIIEDAVNTGLSVVRAAGLLKDEAIGYTDIVDMQFVK</sequence>
<organism evidence="6 7">
    <name type="scientific">Paenibacillus oralis</name>
    <dbReference type="NCBI Taxonomy" id="2490856"/>
    <lineage>
        <taxon>Bacteria</taxon>
        <taxon>Bacillati</taxon>
        <taxon>Bacillota</taxon>
        <taxon>Bacilli</taxon>
        <taxon>Bacillales</taxon>
        <taxon>Paenibacillaceae</taxon>
        <taxon>Paenibacillus</taxon>
    </lineage>
</organism>
<dbReference type="OrthoDB" id="9815602at2"/>
<dbReference type="SUPFAM" id="SSF53850">
    <property type="entry name" value="Periplasmic binding protein-like II"/>
    <property type="match status" value="1"/>
</dbReference>
<evidence type="ECO:0000256" key="1">
    <source>
        <dbReference type="ARBA" id="ARBA00004418"/>
    </source>
</evidence>
<accession>A0A3P3U1E1</accession>
<feature type="chain" id="PRO_5039537812" evidence="4">
    <location>
        <begin position="32"/>
        <end position="353"/>
    </location>
</feature>
<proteinExistence type="inferred from homology"/>
<dbReference type="PROSITE" id="PS51257">
    <property type="entry name" value="PROKAR_LIPOPROTEIN"/>
    <property type="match status" value="1"/>
</dbReference>
<dbReference type="PANTHER" id="PTHR30024:SF47">
    <property type="entry name" value="TAURINE-BINDING PERIPLASMIC PROTEIN"/>
    <property type="match status" value="1"/>
</dbReference>
<evidence type="ECO:0000313" key="6">
    <source>
        <dbReference type="EMBL" id="RRJ62373.1"/>
    </source>
</evidence>
<reference evidence="6 7" key="1">
    <citation type="submission" date="2018-11" db="EMBL/GenBank/DDBJ databases">
        <title>Genome sequencing of Paenibacillus sp. KCOM 3021 (= ChDC PVNT-B20).</title>
        <authorList>
            <person name="Kook J.-K."/>
            <person name="Park S.-N."/>
            <person name="Lim Y.K."/>
        </authorList>
    </citation>
    <scope>NUCLEOTIDE SEQUENCE [LARGE SCALE GENOMIC DNA]</scope>
    <source>
        <strain evidence="6 7">KCOM 3021</strain>
    </source>
</reference>
<dbReference type="AlphaFoldDB" id="A0A3P3U1E1"/>
<keyword evidence="3 4" id="KW-0732">Signal</keyword>
<evidence type="ECO:0000259" key="5">
    <source>
        <dbReference type="Pfam" id="PF09084"/>
    </source>
</evidence>
<gene>
    <name evidence="6" type="ORF">EHV15_04975</name>
</gene>
<dbReference type="EMBL" id="RRCN01000001">
    <property type="protein sequence ID" value="RRJ62373.1"/>
    <property type="molecule type" value="Genomic_DNA"/>
</dbReference>
<keyword evidence="7" id="KW-1185">Reference proteome</keyword>
<evidence type="ECO:0000256" key="2">
    <source>
        <dbReference type="ARBA" id="ARBA00010742"/>
    </source>
</evidence>
<comment type="caution">
    <text evidence="6">The sequence shown here is derived from an EMBL/GenBank/DDBJ whole genome shotgun (WGS) entry which is preliminary data.</text>
</comment>
<comment type="subcellular location">
    <subcellularLocation>
        <location evidence="1">Periplasm</location>
    </subcellularLocation>
</comment>
<dbReference type="InterPro" id="IPR015168">
    <property type="entry name" value="SsuA/THI5"/>
</dbReference>
<dbReference type="Pfam" id="PF09084">
    <property type="entry name" value="NMT1"/>
    <property type="match status" value="1"/>
</dbReference>
<dbReference type="PANTHER" id="PTHR30024">
    <property type="entry name" value="ALIPHATIC SULFONATES-BINDING PROTEIN-RELATED"/>
    <property type="match status" value="1"/>
</dbReference>
<evidence type="ECO:0000256" key="4">
    <source>
        <dbReference type="SAM" id="SignalP"/>
    </source>
</evidence>
<dbReference type="GO" id="GO:0042597">
    <property type="term" value="C:periplasmic space"/>
    <property type="evidence" value="ECO:0007669"/>
    <property type="project" value="UniProtKB-SubCell"/>
</dbReference>
<comment type="similarity">
    <text evidence="2">Belongs to the bacterial solute-binding protein SsuA/TauA family.</text>
</comment>
<evidence type="ECO:0000313" key="7">
    <source>
        <dbReference type="Proteomes" id="UP000267017"/>
    </source>
</evidence>
<dbReference type="Proteomes" id="UP000267017">
    <property type="component" value="Unassembled WGS sequence"/>
</dbReference>
<name>A0A3P3U1E1_9BACL</name>
<feature type="signal peptide" evidence="4">
    <location>
        <begin position="1"/>
        <end position="31"/>
    </location>
</feature>